<gene>
    <name evidence="2" type="ORF">GDO54_007266</name>
</gene>
<feature type="chain" id="PRO_5043506310" description="Secreted protein" evidence="1">
    <location>
        <begin position="17"/>
        <end position="105"/>
    </location>
</feature>
<comment type="caution">
    <text evidence="2">The sequence shown here is derived from an EMBL/GenBank/DDBJ whole genome shotgun (WGS) entry which is preliminary data.</text>
</comment>
<dbReference type="AlphaFoldDB" id="A0AAV3B686"/>
<keyword evidence="3" id="KW-1185">Reference proteome</keyword>
<evidence type="ECO:0000256" key="1">
    <source>
        <dbReference type="SAM" id="SignalP"/>
    </source>
</evidence>
<dbReference type="Proteomes" id="UP001181693">
    <property type="component" value="Unassembled WGS sequence"/>
</dbReference>
<reference evidence="2" key="1">
    <citation type="thesis" date="2020" institute="ProQuest LLC" country="789 East Eisenhower Parkway, Ann Arbor, MI, USA">
        <title>Comparative Genomics and Chromosome Evolution.</title>
        <authorList>
            <person name="Mudd A.B."/>
        </authorList>
    </citation>
    <scope>NUCLEOTIDE SEQUENCE</scope>
    <source>
        <strain evidence="2">1538</strain>
        <tissue evidence="2">Blood</tissue>
    </source>
</reference>
<name>A0AAV3B686_PYXAD</name>
<evidence type="ECO:0000313" key="2">
    <source>
        <dbReference type="EMBL" id="DBA31410.1"/>
    </source>
</evidence>
<sequence>MTGAQFFFFFKAIAFCFLWDIPHTDVCQHPHLHFFASYYSLACTHDIHDLIDTLTPAFSAYFLSFAISAVIFKEEIFLLLINWPLNCKKKKNFSQRSKRDTLENS</sequence>
<dbReference type="EMBL" id="DYDO01000002">
    <property type="protein sequence ID" value="DBA31410.1"/>
    <property type="molecule type" value="Genomic_DNA"/>
</dbReference>
<accession>A0AAV3B686</accession>
<evidence type="ECO:0000313" key="3">
    <source>
        <dbReference type="Proteomes" id="UP001181693"/>
    </source>
</evidence>
<evidence type="ECO:0008006" key="4">
    <source>
        <dbReference type="Google" id="ProtNLM"/>
    </source>
</evidence>
<protein>
    <recommendedName>
        <fullName evidence="4">Secreted protein</fullName>
    </recommendedName>
</protein>
<organism evidence="2 3">
    <name type="scientific">Pyxicephalus adspersus</name>
    <name type="common">African bullfrog</name>
    <dbReference type="NCBI Taxonomy" id="30357"/>
    <lineage>
        <taxon>Eukaryota</taxon>
        <taxon>Metazoa</taxon>
        <taxon>Chordata</taxon>
        <taxon>Craniata</taxon>
        <taxon>Vertebrata</taxon>
        <taxon>Euteleostomi</taxon>
        <taxon>Amphibia</taxon>
        <taxon>Batrachia</taxon>
        <taxon>Anura</taxon>
        <taxon>Neobatrachia</taxon>
        <taxon>Ranoidea</taxon>
        <taxon>Pyxicephalidae</taxon>
        <taxon>Pyxicephalinae</taxon>
        <taxon>Pyxicephalus</taxon>
    </lineage>
</organism>
<keyword evidence="1" id="KW-0732">Signal</keyword>
<proteinExistence type="predicted"/>
<feature type="signal peptide" evidence="1">
    <location>
        <begin position="1"/>
        <end position="16"/>
    </location>
</feature>